<organism evidence="2 3">
    <name type="scientific">Albidovulum denitrificans</name>
    <dbReference type="NCBI Taxonomy" id="404881"/>
    <lineage>
        <taxon>Bacteria</taxon>
        <taxon>Pseudomonadati</taxon>
        <taxon>Pseudomonadota</taxon>
        <taxon>Alphaproteobacteria</taxon>
        <taxon>Rhodobacterales</taxon>
        <taxon>Paracoccaceae</taxon>
        <taxon>Albidovulum</taxon>
    </lineage>
</organism>
<feature type="transmembrane region" description="Helical" evidence="1">
    <location>
        <begin position="203"/>
        <end position="226"/>
    </location>
</feature>
<evidence type="ECO:0000313" key="3">
    <source>
        <dbReference type="Proteomes" id="UP000238338"/>
    </source>
</evidence>
<dbReference type="RefSeq" id="WP_105513365.1">
    <property type="nucleotide sequence ID" value="NZ_PVEP01000001.1"/>
</dbReference>
<keyword evidence="1" id="KW-0812">Transmembrane</keyword>
<evidence type="ECO:0008006" key="4">
    <source>
        <dbReference type="Google" id="ProtNLM"/>
    </source>
</evidence>
<dbReference type="EMBL" id="PVEP01000001">
    <property type="protein sequence ID" value="PQV59171.1"/>
    <property type="molecule type" value="Genomic_DNA"/>
</dbReference>
<sequence>MPKARPNTLPVLGLLAALAGFLVWEVAAVLHAGVFEYPLDDVYIHLAIASEIMRGGYGVNAGEPASASSSILYPLLLLPFPETGFQRLLPLFWNTLAVAGGGWVWGRIVGEARLTGLVAVCIAVGAPVGLNISGVGFTGMEAAGHILASLMIVLGLWRALTGRGVAGWFIAAAIAAPLLRYEGLALCLMAALVLFLHGQRRAGFAIAVPALGVVAGFSLFLVALGLPPVPGSILAKTATLGAGGGPFDGVLMTFAENVSQPAGALLAVLTAVALLLPVAVPSLRRGPGFWLLMAVGLSALAHLLAGQIGWLNRYEPYILLSLLGAILLAASPLEPGAGRIAGGAALAAILAGALVYIPSTWTYYAWNPRALHLQQAQMARFARDFVKAPVMVNDLGRVVWGNPYYVLDIFGLGSDEARRARLDGPKPADGWAAPLAAKHGVKAAMVYDHWFGTAVGPDWVRVGALEMHRARGLLGGWTVAIYATDPAYAPELRGKLEAFAPTLPADAYITHAGAGT</sequence>
<comment type="caution">
    <text evidence="2">The sequence shown here is derived from an EMBL/GenBank/DDBJ whole genome shotgun (WGS) entry which is preliminary data.</text>
</comment>
<dbReference type="Proteomes" id="UP000238338">
    <property type="component" value="Unassembled WGS sequence"/>
</dbReference>
<name>A0A2S8SE89_9RHOB</name>
<feature type="transmembrane region" description="Helical" evidence="1">
    <location>
        <begin position="166"/>
        <end position="196"/>
    </location>
</feature>
<feature type="transmembrane region" description="Helical" evidence="1">
    <location>
        <begin position="112"/>
        <end position="130"/>
    </location>
</feature>
<evidence type="ECO:0000313" key="2">
    <source>
        <dbReference type="EMBL" id="PQV59171.1"/>
    </source>
</evidence>
<feature type="transmembrane region" description="Helical" evidence="1">
    <location>
        <begin position="262"/>
        <end position="280"/>
    </location>
</feature>
<feature type="transmembrane region" description="Helical" evidence="1">
    <location>
        <begin position="316"/>
        <end position="333"/>
    </location>
</feature>
<dbReference type="AlphaFoldDB" id="A0A2S8SE89"/>
<feature type="transmembrane region" description="Helical" evidence="1">
    <location>
        <begin position="289"/>
        <end position="310"/>
    </location>
</feature>
<dbReference type="OrthoDB" id="104925at2"/>
<evidence type="ECO:0000256" key="1">
    <source>
        <dbReference type="SAM" id="Phobius"/>
    </source>
</evidence>
<proteinExistence type="predicted"/>
<feature type="transmembrane region" description="Helical" evidence="1">
    <location>
        <begin position="345"/>
        <end position="366"/>
    </location>
</feature>
<reference evidence="2 3" key="1">
    <citation type="submission" date="2018-02" db="EMBL/GenBank/DDBJ databases">
        <title>Genomic Encyclopedia of Archaeal and Bacterial Type Strains, Phase II (KMG-II): from individual species to whole genera.</title>
        <authorList>
            <person name="Goeker M."/>
        </authorList>
    </citation>
    <scope>NUCLEOTIDE SEQUENCE [LARGE SCALE GENOMIC DNA]</scope>
    <source>
        <strain evidence="2 3">DSM 18921</strain>
    </source>
</reference>
<feature type="transmembrane region" description="Helical" evidence="1">
    <location>
        <begin position="88"/>
        <end position="106"/>
    </location>
</feature>
<accession>A0A2S8SE89</accession>
<gene>
    <name evidence="2" type="ORF">LX70_00995</name>
</gene>
<keyword evidence="3" id="KW-1185">Reference proteome</keyword>
<keyword evidence="1" id="KW-1133">Transmembrane helix</keyword>
<keyword evidence="1" id="KW-0472">Membrane</keyword>
<protein>
    <recommendedName>
        <fullName evidence="4">Glycosyltransferase RgtA/B/C/D-like domain-containing protein</fullName>
    </recommendedName>
</protein>